<gene>
    <name evidence="3" type="ORF">F9L07_20505</name>
</gene>
<dbReference type="AlphaFoldDB" id="A0A7J5DVS5"/>
<keyword evidence="2" id="KW-0732">Signal</keyword>
<name>A0A7J5DVS5_NOCSI</name>
<feature type="chain" id="PRO_5039368682" description="Lipoprotein" evidence="2">
    <location>
        <begin position="24"/>
        <end position="204"/>
    </location>
</feature>
<feature type="signal peptide" evidence="2">
    <location>
        <begin position="1"/>
        <end position="23"/>
    </location>
</feature>
<evidence type="ECO:0000256" key="1">
    <source>
        <dbReference type="SAM" id="MobiDB-lite"/>
    </source>
</evidence>
<reference evidence="3 4" key="1">
    <citation type="submission" date="2019-09" db="EMBL/GenBank/DDBJ databases">
        <title>Pimelobacter sp. isolated from Paulinella.</title>
        <authorList>
            <person name="Jeong S.E."/>
        </authorList>
    </citation>
    <scope>NUCLEOTIDE SEQUENCE [LARGE SCALE GENOMIC DNA]</scope>
    <source>
        <strain evidence="3 4">Pch-N</strain>
    </source>
</reference>
<protein>
    <recommendedName>
        <fullName evidence="5">Lipoprotein</fullName>
    </recommendedName>
</protein>
<evidence type="ECO:0000256" key="2">
    <source>
        <dbReference type="SAM" id="SignalP"/>
    </source>
</evidence>
<comment type="caution">
    <text evidence="3">The sequence shown here is derived from an EMBL/GenBank/DDBJ whole genome shotgun (WGS) entry which is preliminary data.</text>
</comment>
<dbReference type="EMBL" id="WBVM01000002">
    <property type="protein sequence ID" value="KAB2809413.1"/>
    <property type="molecule type" value="Genomic_DNA"/>
</dbReference>
<sequence>MWSRVSRTVLSTASAAVLVAALAGCGDDDPTGDGPTPSGSSAPTSAGTTGATDATGGTPSATVAPATGPLLEIPALSLHLTEGPRWRTSSLGTQTVSGSYLTDEGYPVMVTASDISTIQTDLEADAKAFLAASQNRPAPRRVANRVVDGVEAWAAEGSNADKRSYWVGGLHGGRQWSVQIETPIDLPGADELREQILASITWKV</sequence>
<evidence type="ECO:0000313" key="4">
    <source>
        <dbReference type="Proteomes" id="UP000449906"/>
    </source>
</evidence>
<dbReference type="RefSeq" id="WP_151581604.1">
    <property type="nucleotide sequence ID" value="NZ_WBVM01000002.1"/>
</dbReference>
<dbReference type="Proteomes" id="UP000449906">
    <property type="component" value="Unassembled WGS sequence"/>
</dbReference>
<accession>A0A7J5DVS5</accession>
<proteinExistence type="predicted"/>
<feature type="region of interest" description="Disordered" evidence="1">
    <location>
        <begin position="28"/>
        <end position="66"/>
    </location>
</feature>
<organism evidence="3 4">
    <name type="scientific">Nocardioides simplex</name>
    <name type="common">Arthrobacter simplex</name>
    <dbReference type="NCBI Taxonomy" id="2045"/>
    <lineage>
        <taxon>Bacteria</taxon>
        <taxon>Bacillati</taxon>
        <taxon>Actinomycetota</taxon>
        <taxon>Actinomycetes</taxon>
        <taxon>Propionibacteriales</taxon>
        <taxon>Nocardioidaceae</taxon>
        <taxon>Pimelobacter</taxon>
    </lineage>
</organism>
<feature type="compositionally biased region" description="Low complexity" evidence="1">
    <location>
        <begin position="32"/>
        <end position="62"/>
    </location>
</feature>
<evidence type="ECO:0000313" key="3">
    <source>
        <dbReference type="EMBL" id="KAB2809413.1"/>
    </source>
</evidence>
<dbReference type="PROSITE" id="PS51257">
    <property type="entry name" value="PROKAR_LIPOPROTEIN"/>
    <property type="match status" value="1"/>
</dbReference>
<evidence type="ECO:0008006" key="5">
    <source>
        <dbReference type="Google" id="ProtNLM"/>
    </source>
</evidence>